<proteinExistence type="predicted"/>
<evidence type="ECO:0000259" key="1">
    <source>
        <dbReference type="Pfam" id="PF04233"/>
    </source>
</evidence>
<dbReference type="InterPro" id="IPR006528">
    <property type="entry name" value="Phage_head_morphogenesis_dom"/>
</dbReference>
<sequence>MGERTSEYWQERFRQLEESQHDTSVQTVQEIEQEFRRAEQALDGKINAWYQRFAANNGISMVEARRLLNSEELEEFRWDVQDYIKYGRENGINQQWAKQLENASAKVHTSRLEALKVQTQQEIEKLYGNYHDSIDEHITNLYTSGYYHTAYEVQRGIGVGWQMQSFNPEKVNDIIHKPWAVDGRNFSDRIWTDKTKLINNMHDSLTRMCITGESLDRAIREISQNMKVSRSQAARIVQTESAAFSAKAQETCFSDLGVEEFEVVETLDSHTCPTCGEMDGKHFPMKDYKIGVTVPPFHPNCRGCTCPYFNDEFTTGERVARGADGKKYYVPENTTYKEWKKSFADGNTEKGISGKYSQKTYDNKVDVGFVKSTEYRKKFENLDENENTQKTIWQKARDILVHRNGTNKEDMYLISVIDGKIKGKSVAAKEDNIVEYNKSLRDAVEIEPRGTLISIHNHGTNIPPTGADFASAGYRGYRKGIVVCHNGDVYVYEVGDKPFSQRLFDETVEKYRKSGYNKGIEANTKALEQFEMDYGIKWRKL</sequence>
<evidence type="ECO:0000313" key="2">
    <source>
        <dbReference type="EMBL" id="DAF46982.1"/>
    </source>
</evidence>
<organism evidence="2">
    <name type="scientific">Myoviridae sp. ctnzH2</name>
    <dbReference type="NCBI Taxonomy" id="2827707"/>
    <lineage>
        <taxon>Viruses</taxon>
        <taxon>Duplodnaviria</taxon>
        <taxon>Heunggongvirae</taxon>
        <taxon>Uroviricota</taxon>
        <taxon>Caudoviricetes</taxon>
    </lineage>
</organism>
<accession>A0A8S5S7T9</accession>
<dbReference type="Pfam" id="PF04233">
    <property type="entry name" value="Phage_Mu_F"/>
    <property type="match status" value="1"/>
</dbReference>
<protein>
    <submittedName>
        <fullName evidence="2">Minor capsid protein</fullName>
    </submittedName>
</protein>
<dbReference type="NCBIfam" id="TIGR01641">
    <property type="entry name" value="phageSPP1_gp7"/>
    <property type="match status" value="1"/>
</dbReference>
<feature type="domain" description="Phage head morphogenesis" evidence="1">
    <location>
        <begin position="200"/>
        <end position="303"/>
    </location>
</feature>
<reference evidence="2" key="1">
    <citation type="journal article" date="2021" name="Proc. Natl. Acad. Sci. U.S.A.">
        <title>A Catalog of Tens of Thousands of Viruses from Human Metagenomes Reveals Hidden Associations with Chronic Diseases.</title>
        <authorList>
            <person name="Tisza M.J."/>
            <person name="Buck C.B."/>
        </authorList>
    </citation>
    <scope>NUCLEOTIDE SEQUENCE</scope>
    <source>
        <strain evidence="2">CtnzH2</strain>
    </source>
</reference>
<name>A0A8S5S7T9_9CAUD</name>
<dbReference type="EMBL" id="BK032549">
    <property type="protein sequence ID" value="DAF46982.1"/>
    <property type="molecule type" value="Genomic_DNA"/>
</dbReference>